<evidence type="ECO:0000256" key="1">
    <source>
        <dbReference type="ARBA" id="ARBA00007749"/>
    </source>
</evidence>
<keyword evidence="4" id="KW-0862">Zinc</keyword>
<accession>A0A0L8BG29</accession>
<gene>
    <name evidence="6" type="ORF">AC244_30380</name>
</gene>
<comment type="caution">
    <text evidence="6">The sequence shown here is derived from an EMBL/GenBank/DDBJ whole genome shotgun (WGS) entry which is preliminary data.</text>
</comment>
<dbReference type="AlphaFoldDB" id="A0A0L8BG29"/>
<dbReference type="InterPro" id="IPR001279">
    <property type="entry name" value="Metallo-B-lactamas"/>
</dbReference>
<sequence>MTRIDEKPSSLDRRSFLAGSVAGAALPLLPKGVYAADTHRFTHGNFDIAVVSDGFLTLPVSIVLPDAAPEERDGIMRRLGGTPEGAPFHTNIPFIRTGNDLIVVDNGSGGNFQASAGKLSANLATAGIDPADVTRVVFTHVHPDHAGGTVGADGKLTFPNAQYFVSEREWAFWTNPDYEKVMPKALHGFARGAQRDLFAVKERLTLVKPGDEIVSGMQVLDTRGHTPGHISLELAGGDGLVISGDAATSNIVFFEHPDWHFGFDTEPDLALKTRKTLIDRAATEKLTLLGYHWSYPGIGRAERNGASYRFVAGS</sequence>
<evidence type="ECO:0000256" key="4">
    <source>
        <dbReference type="ARBA" id="ARBA00022833"/>
    </source>
</evidence>
<organism evidence="6 7">
    <name type="scientific">Ensifer adhaerens</name>
    <name type="common">Sinorhizobium morelense</name>
    <dbReference type="NCBI Taxonomy" id="106592"/>
    <lineage>
        <taxon>Bacteria</taxon>
        <taxon>Pseudomonadati</taxon>
        <taxon>Pseudomonadota</taxon>
        <taxon>Alphaproteobacteria</taxon>
        <taxon>Hyphomicrobiales</taxon>
        <taxon>Rhizobiaceae</taxon>
        <taxon>Sinorhizobium/Ensifer group</taxon>
        <taxon>Ensifer</taxon>
    </lineage>
</organism>
<evidence type="ECO:0000313" key="6">
    <source>
        <dbReference type="EMBL" id="KOF13554.1"/>
    </source>
</evidence>
<evidence type="ECO:0000256" key="2">
    <source>
        <dbReference type="ARBA" id="ARBA00022723"/>
    </source>
</evidence>
<dbReference type="PATRIC" id="fig|106592.7.peg.5245"/>
<dbReference type="SUPFAM" id="SSF56281">
    <property type="entry name" value="Metallo-hydrolase/oxidoreductase"/>
    <property type="match status" value="1"/>
</dbReference>
<dbReference type="PANTHER" id="PTHR42978">
    <property type="entry name" value="QUORUM-QUENCHING LACTONASE YTNP-RELATED-RELATED"/>
    <property type="match status" value="1"/>
</dbReference>
<reference evidence="7" key="1">
    <citation type="submission" date="2015-07" db="EMBL/GenBank/DDBJ databases">
        <title>Whole genome sequence of an Ensifer adhaerens strain isolated from a cave pool in the Wind Cave National Park.</title>
        <authorList>
            <person name="Eng W.W.H."/>
            <person name="Gan H.M."/>
            <person name="Barton H.A."/>
            <person name="Savka M.A."/>
        </authorList>
    </citation>
    <scope>NUCLEOTIDE SEQUENCE [LARGE SCALE GENOMIC DNA]</scope>
    <source>
        <strain evidence="7">SD006</strain>
    </source>
</reference>
<evidence type="ECO:0000256" key="3">
    <source>
        <dbReference type="ARBA" id="ARBA00022801"/>
    </source>
</evidence>
<feature type="domain" description="Metallo-beta-lactamase" evidence="5">
    <location>
        <begin position="89"/>
        <end position="292"/>
    </location>
</feature>
<dbReference type="InterPro" id="IPR006311">
    <property type="entry name" value="TAT_signal"/>
</dbReference>
<dbReference type="GO" id="GO:0046872">
    <property type="term" value="F:metal ion binding"/>
    <property type="evidence" value="ECO:0007669"/>
    <property type="project" value="UniProtKB-KW"/>
</dbReference>
<dbReference type="PROSITE" id="PS51318">
    <property type="entry name" value="TAT"/>
    <property type="match status" value="1"/>
</dbReference>
<dbReference type="Pfam" id="PF00753">
    <property type="entry name" value="Lactamase_B"/>
    <property type="match status" value="1"/>
</dbReference>
<keyword evidence="2" id="KW-0479">Metal-binding</keyword>
<dbReference type="OrthoDB" id="9773738at2"/>
<evidence type="ECO:0000313" key="7">
    <source>
        <dbReference type="Proteomes" id="UP000037425"/>
    </source>
</evidence>
<dbReference type="InterPro" id="IPR036866">
    <property type="entry name" value="RibonucZ/Hydroxyglut_hydro"/>
</dbReference>
<dbReference type="InterPro" id="IPR051013">
    <property type="entry name" value="MBL_superfamily_lactonases"/>
</dbReference>
<dbReference type="CDD" id="cd07720">
    <property type="entry name" value="OPHC2-like_MBL-fold"/>
    <property type="match status" value="1"/>
</dbReference>
<name>A0A0L8BG29_ENSAD</name>
<dbReference type="Gene3D" id="3.60.15.10">
    <property type="entry name" value="Ribonuclease Z/Hydroxyacylglutathione hydrolase-like"/>
    <property type="match status" value="1"/>
</dbReference>
<dbReference type="SMART" id="SM00849">
    <property type="entry name" value="Lactamase_B"/>
    <property type="match status" value="1"/>
</dbReference>
<dbReference type="PANTHER" id="PTHR42978:SF6">
    <property type="entry name" value="QUORUM-QUENCHING LACTONASE YTNP-RELATED"/>
    <property type="match status" value="1"/>
</dbReference>
<dbReference type="RefSeq" id="WP_053252544.1">
    <property type="nucleotide sequence ID" value="NZ_LGAP01000035.1"/>
</dbReference>
<dbReference type="EMBL" id="LGAP01000035">
    <property type="protein sequence ID" value="KOF13554.1"/>
    <property type="molecule type" value="Genomic_DNA"/>
</dbReference>
<evidence type="ECO:0000259" key="5">
    <source>
        <dbReference type="SMART" id="SM00849"/>
    </source>
</evidence>
<keyword evidence="3" id="KW-0378">Hydrolase</keyword>
<comment type="similarity">
    <text evidence="1">Belongs to the metallo-beta-lactamase superfamily.</text>
</comment>
<dbReference type="GO" id="GO:0016787">
    <property type="term" value="F:hydrolase activity"/>
    <property type="evidence" value="ECO:0007669"/>
    <property type="project" value="UniProtKB-KW"/>
</dbReference>
<dbReference type="Proteomes" id="UP000037425">
    <property type="component" value="Unassembled WGS sequence"/>
</dbReference>
<protein>
    <submittedName>
        <fullName evidence="6">Beta-lactamase</fullName>
    </submittedName>
</protein>
<proteinExistence type="inferred from homology"/>